<organism evidence="1 2">
    <name type="scientific">Phytophthora cactorum</name>
    <dbReference type="NCBI Taxonomy" id="29920"/>
    <lineage>
        <taxon>Eukaryota</taxon>
        <taxon>Sar</taxon>
        <taxon>Stramenopiles</taxon>
        <taxon>Oomycota</taxon>
        <taxon>Peronosporomycetes</taxon>
        <taxon>Peronosporales</taxon>
        <taxon>Peronosporaceae</taxon>
        <taxon>Phytophthora</taxon>
    </lineage>
</organism>
<dbReference type="VEuPathDB" id="FungiDB:PC110_g13336"/>
<comment type="caution">
    <text evidence="1">The sequence shown here is derived from an EMBL/GenBank/DDBJ whole genome shotgun (WGS) entry which is preliminary data.</text>
</comment>
<dbReference type="AlphaFoldDB" id="A0A329S0T6"/>
<dbReference type="EMBL" id="MJFZ01000378">
    <property type="protein sequence ID" value="RAW30305.1"/>
    <property type="molecule type" value="Genomic_DNA"/>
</dbReference>
<gene>
    <name evidence="1" type="ORF">PC110_g13336</name>
</gene>
<protein>
    <submittedName>
        <fullName evidence="1">Uncharacterized protein</fullName>
    </submittedName>
</protein>
<evidence type="ECO:0000313" key="2">
    <source>
        <dbReference type="Proteomes" id="UP000251314"/>
    </source>
</evidence>
<evidence type="ECO:0000313" key="1">
    <source>
        <dbReference type="EMBL" id="RAW30305.1"/>
    </source>
</evidence>
<reference evidence="1 2" key="1">
    <citation type="submission" date="2018-01" db="EMBL/GenBank/DDBJ databases">
        <title>Draft genome of the strawberry crown rot pathogen Phytophthora cactorum.</title>
        <authorList>
            <person name="Armitage A.D."/>
            <person name="Lysoe E."/>
            <person name="Nellist C.F."/>
            <person name="Harrison R.J."/>
            <person name="Brurberg M.B."/>
        </authorList>
    </citation>
    <scope>NUCLEOTIDE SEQUENCE [LARGE SCALE GENOMIC DNA]</scope>
    <source>
        <strain evidence="1 2">10300</strain>
    </source>
</reference>
<proteinExistence type="predicted"/>
<sequence>MERAATIVDGADTAVEAVVALVVAATAVLVDTGPFTWITILSTSRGDVQERVTQPDTTPAMTDSRPVLPVLCLGFPMAKQ</sequence>
<name>A0A329S0T6_9STRA</name>
<keyword evidence="2" id="KW-1185">Reference proteome</keyword>
<accession>A0A329S0T6</accession>
<dbReference type="Proteomes" id="UP000251314">
    <property type="component" value="Unassembled WGS sequence"/>
</dbReference>